<dbReference type="OrthoDB" id="2526284at2759"/>
<keyword evidence="2" id="KW-1185">Reference proteome</keyword>
<dbReference type="InParanoid" id="D7G5V6"/>
<dbReference type="Proteomes" id="UP000002630">
    <property type="component" value="Unassembled WGS sequence"/>
</dbReference>
<sequence length="259" mass="28509">MRRDRAQAGTLAGFTAEVSSTIDAVGGDGSAPANSGGIGKIRLVRDPFGFVFPGCMYVLSMQSGSSRKMANSDGVSVVLNRDGTVTSTTGGERVARWFFPWKKSLGGTNDESWASGNEVLLRFNTDFSQVGLTATAWEVGGSRDVTLSSSDGGRTWLPVSECNSQSKALESLTLRKIGPHFLLSATEDVVLQYRRNLSCPYEWLDPDAFRIRHYRSKSLEEYVHRRTGADSAYRNKRYTKERLALEWQETNAQCGNGRV</sequence>
<accession>D7G5V6</accession>
<organism evidence="1 2">
    <name type="scientific">Ectocarpus siliculosus</name>
    <name type="common">Brown alga</name>
    <name type="synonym">Conferva siliculosa</name>
    <dbReference type="NCBI Taxonomy" id="2880"/>
    <lineage>
        <taxon>Eukaryota</taxon>
        <taxon>Sar</taxon>
        <taxon>Stramenopiles</taxon>
        <taxon>Ochrophyta</taxon>
        <taxon>PX clade</taxon>
        <taxon>Phaeophyceae</taxon>
        <taxon>Ectocarpales</taxon>
        <taxon>Ectocarpaceae</taxon>
        <taxon>Ectocarpus</taxon>
    </lineage>
</organism>
<dbReference type="AlphaFoldDB" id="D7G5V6"/>
<dbReference type="EMBL" id="FN649760">
    <property type="protein sequence ID" value="CBJ27394.1"/>
    <property type="molecule type" value="Genomic_DNA"/>
</dbReference>
<gene>
    <name evidence="1" type="ORF">Esi_0068_0025</name>
</gene>
<proteinExistence type="predicted"/>
<evidence type="ECO:0000313" key="1">
    <source>
        <dbReference type="EMBL" id="CBJ27394.1"/>
    </source>
</evidence>
<reference evidence="1 2" key="1">
    <citation type="journal article" date="2010" name="Nature">
        <title>The Ectocarpus genome and the independent evolution of multicellularity in brown algae.</title>
        <authorList>
            <person name="Cock J.M."/>
            <person name="Sterck L."/>
            <person name="Rouze P."/>
            <person name="Scornet D."/>
            <person name="Allen A.E."/>
            <person name="Amoutzias G."/>
            <person name="Anthouard V."/>
            <person name="Artiguenave F."/>
            <person name="Aury J.M."/>
            <person name="Badger J.H."/>
            <person name="Beszteri B."/>
            <person name="Billiau K."/>
            <person name="Bonnet E."/>
            <person name="Bothwell J.H."/>
            <person name="Bowler C."/>
            <person name="Boyen C."/>
            <person name="Brownlee C."/>
            <person name="Carrano C.J."/>
            <person name="Charrier B."/>
            <person name="Cho G.Y."/>
            <person name="Coelho S.M."/>
            <person name="Collen J."/>
            <person name="Corre E."/>
            <person name="Da Silva C."/>
            <person name="Delage L."/>
            <person name="Delaroque N."/>
            <person name="Dittami S.M."/>
            <person name="Doulbeau S."/>
            <person name="Elias M."/>
            <person name="Farnham G."/>
            <person name="Gachon C.M."/>
            <person name="Gschloessl B."/>
            <person name="Heesch S."/>
            <person name="Jabbari K."/>
            <person name="Jubin C."/>
            <person name="Kawai H."/>
            <person name="Kimura K."/>
            <person name="Kloareg B."/>
            <person name="Kupper F.C."/>
            <person name="Lang D."/>
            <person name="Le Bail A."/>
            <person name="Leblanc C."/>
            <person name="Lerouge P."/>
            <person name="Lohr M."/>
            <person name="Lopez P.J."/>
            <person name="Martens C."/>
            <person name="Maumus F."/>
            <person name="Michel G."/>
            <person name="Miranda-Saavedra D."/>
            <person name="Morales J."/>
            <person name="Moreau H."/>
            <person name="Motomura T."/>
            <person name="Nagasato C."/>
            <person name="Napoli C.A."/>
            <person name="Nelson D.R."/>
            <person name="Nyvall-Collen P."/>
            <person name="Peters A.F."/>
            <person name="Pommier C."/>
            <person name="Potin P."/>
            <person name="Poulain J."/>
            <person name="Quesneville H."/>
            <person name="Read B."/>
            <person name="Rensing S.A."/>
            <person name="Ritter A."/>
            <person name="Rousvoal S."/>
            <person name="Samanta M."/>
            <person name="Samson G."/>
            <person name="Schroeder D.C."/>
            <person name="Segurens B."/>
            <person name="Strittmatter M."/>
            <person name="Tonon T."/>
            <person name="Tregear J.W."/>
            <person name="Valentin K."/>
            <person name="von Dassow P."/>
            <person name="Yamagishi T."/>
            <person name="Van de Peer Y."/>
            <person name="Wincker P."/>
        </authorList>
    </citation>
    <scope>NUCLEOTIDE SEQUENCE [LARGE SCALE GENOMIC DNA]</scope>
    <source>
        <strain evidence="2">Ec32 / CCAP1310/4</strain>
    </source>
</reference>
<protein>
    <submittedName>
        <fullName evidence="1">Uncharacterized protein</fullName>
    </submittedName>
</protein>
<name>D7G5V6_ECTSI</name>
<evidence type="ECO:0000313" key="2">
    <source>
        <dbReference type="Proteomes" id="UP000002630"/>
    </source>
</evidence>